<dbReference type="InterPro" id="IPR013328">
    <property type="entry name" value="6PGD_dom2"/>
</dbReference>
<comment type="catalytic activity">
    <reaction evidence="3">
        <text>D-mannitol 1-phosphate + NAD(+) = beta-D-fructose 6-phosphate + NADH + H(+)</text>
        <dbReference type="Rhea" id="RHEA:19661"/>
        <dbReference type="ChEBI" id="CHEBI:15378"/>
        <dbReference type="ChEBI" id="CHEBI:57540"/>
        <dbReference type="ChEBI" id="CHEBI:57634"/>
        <dbReference type="ChEBI" id="CHEBI:57945"/>
        <dbReference type="ChEBI" id="CHEBI:61381"/>
        <dbReference type="EC" id="1.1.1.17"/>
    </reaction>
</comment>
<dbReference type="GO" id="GO:0019592">
    <property type="term" value="P:mannitol catabolic process"/>
    <property type="evidence" value="ECO:0007669"/>
    <property type="project" value="TreeGrafter"/>
</dbReference>
<dbReference type="GO" id="GO:0005829">
    <property type="term" value="C:cytosol"/>
    <property type="evidence" value="ECO:0007669"/>
    <property type="project" value="TreeGrafter"/>
</dbReference>
<accession>A0AA97DBQ1</accession>
<dbReference type="PANTHER" id="PTHR30524">
    <property type="entry name" value="MANNITOL-1-PHOSPHATE 5-DEHYDROGENASE"/>
    <property type="match status" value="1"/>
</dbReference>
<reference evidence="6" key="2">
    <citation type="submission" date="2024-06" db="EMBL/GenBank/DDBJ databases">
        <title>Caproicibacterium argilliputei sp. nov, a novel caproic acid producing anaerobic bacterium isolated from pit mud.</title>
        <authorList>
            <person name="Xia S."/>
        </authorList>
    </citation>
    <scope>NUCLEOTIDE SEQUENCE</scope>
    <source>
        <strain evidence="6">ZCY20-5</strain>
    </source>
</reference>
<evidence type="ECO:0000256" key="1">
    <source>
        <dbReference type="ARBA" id="ARBA00023002"/>
    </source>
</evidence>
<gene>
    <name evidence="6" type="ORF">PXC00_02865</name>
</gene>
<proteinExistence type="predicted"/>
<dbReference type="InterPro" id="IPR013118">
    <property type="entry name" value="Mannitol_DH_C"/>
</dbReference>
<dbReference type="Proteomes" id="UP001300604">
    <property type="component" value="Chromosome"/>
</dbReference>
<dbReference type="RefSeq" id="WP_275845983.1">
    <property type="nucleotide sequence ID" value="NZ_CP135996.1"/>
</dbReference>
<dbReference type="PANTHER" id="PTHR30524:SF0">
    <property type="entry name" value="ALTRONATE OXIDOREDUCTASE-RELATED"/>
    <property type="match status" value="1"/>
</dbReference>
<dbReference type="SUPFAM" id="SSF51735">
    <property type="entry name" value="NAD(P)-binding Rossmann-fold domains"/>
    <property type="match status" value="1"/>
</dbReference>
<evidence type="ECO:0000259" key="5">
    <source>
        <dbReference type="Pfam" id="PF08125"/>
    </source>
</evidence>
<dbReference type="SUPFAM" id="SSF48179">
    <property type="entry name" value="6-phosphogluconate dehydrogenase C-terminal domain-like"/>
    <property type="match status" value="1"/>
</dbReference>
<keyword evidence="2" id="KW-0520">NAD</keyword>
<sequence>MQLIQNRFTRKPRPVRVVQFGEGNFLRGFVEDMLETANERGTFDGSVAIVKPTDRGDLQKFREQDNFYTLLLRGRIHGKPVVQKRVITCIENVVDPYADTDAFFRIACLDTLQIVVSNTTEAGIIYDENEQFMARPAKTYPGKLTQFLFARFQYFHGAPEKGLLILPVELIEKNGEQLRTCVLRLADLWQLGTAFRQWVLQSNSFCNTLVDRIVSGYPKAEAEQIQQELGYRDVLLDTGEPFALWVIETDCEQETAQKLPLAQAGCPVNFVKKLEPYRERKVRILNGAHTSSVLAGYLMGKEFVRDCMQDSLMREFMETAVLREIVPTVPLPESEAKQFAQAVFERFDNPFVAHSLLAISLNSVSKWRVRVLPSLRDRLNQTGALPVCLTFSLAALLAFYTSDCLQDGVLLGSRGGEPYEVHDDRKVLAFFAASSKQKAVSAFVNDCLAQTAFWGEDLTRYPGLAQQVTEDLTAIRQTGIRQAVSEVLQKAKREEV</sequence>
<organism evidence="6 7">
    <name type="scientific">Caproicibacterium argilliputei</name>
    <dbReference type="NCBI Taxonomy" id="3030016"/>
    <lineage>
        <taxon>Bacteria</taxon>
        <taxon>Bacillati</taxon>
        <taxon>Bacillota</taxon>
        <taxon>Clostridia</taxon>
        <taxon>Eubacteriales</taxon>
        <taxon>Oscillospiraceae</taxon>
        <taxon>Caproicibacterium</taxon>
    </lineage>
</organism>
<evidence type="ECO:0000259" key="4">
    <source>
        <dbReference type="Pfam" id="PF01232"/>
    </source>
</evidence>
<dbReference type="GO" id="GO:0008926">
    <property type="term" value="F:mannitol-1-phosphate 5-dehydrogenase activity"/>
    <property type="evidence" value="ECO:0007669"/>
    <property type="project" value="UniProtKB-EC"/>
</dbReference>
<protein>
    <submittedName>
        <fullName evidence="6">Tagaturonate reductase</fullName>
    </submittedName>
</protein>
<evidence type="ECO:0000256" key="2">
    <source>
        <dbReference type="ARBA" id="ARBA00023027"/>
    </source>
</evidence>
<dbReference type="NCBIfam" id="NF002969">
    <property type="entry name" value="PRK03643.1"/>
    <property type="match status" value="1"/>
</dbReference>
<feature type="domain" description="Mannitol dehydrogenase C-terminal" evidence="5">
    <location>
        <begin position="273"/>
        <end position="475"/>
    </location>
</feature>
<dbReference type="AlphaFoldDB" id="A0AA97DBQ1"/>
<dbReference type="InterPro" id="IPR013131">
    <property type="entry name" value="Mannitol_DH_N"/>
</dbReference>
<reference evidence="6" key="1">
    <citation type="submission" date="2023-09" db="EMBL/GenBank/DDBJ databases">
        <authorList>
            <person name="Zeng C."/>
        </authorList>
    </citation>
    <scope>NUCLEOTIDE SEQUENCE</scope>
    <source>
        <strain evidence="6">ZCY20-5</strain>
    </source>
</reference>
<keyword evidence="1" id="KW-0560">Oxidoreductase</keyword>
<evidence type="ECO:0000256" key="3">
    <source>
        <dbReference type="ARBA" id="ARBA00048615"/>
    </source>
</evidence>
<feature type="domain" description="Mannitol dehydrogenase N-terminal" evidence="4">
    <location>
        <begin position="16"/>
        <end position="250"/>
    </location>
</feature>
<dbReference type="InterPro" id="IPR036291">
    <property type="entry name" value="NAD(P)-bd_dom_sf"/>
</dbReference>
<evidence type="ECO:0000313" key="7">
    <source>
        <dbReference type="Proteomes" id="UP001300604"/>
    </source>
</evidence>
<evidence type="ECO:0000313" key="6">
    <source>
        <dbReference type="EMBL" id="WOC32834.1"/>
    </source>
</evidence>
<dbReference type="KEGG" id="carl:PXC00_02865"/>
<dbReference type="InterPro" id="IPR008927">
    <property type="entry name" value="6-PGluconate_DH-like_C_sf"/>
</dbReference>
<dbReference type="EMBL" id="CP135996">
    <property type="protein sequence ID" value="WOC32834.1"/>
    <property type="molecule type" value="Genomic_DNA"/>
</dbReference>
<dbReference type="Pfam" id="PF08125">
    <property type="entry name" value="Mannitol_dh_C"/>
    <property type="match status" value="1"/>
</dbReference>
<dbReference type="Gene3D" id="1.10.1040.10">
    <property type="entry name" value="N-(1-d-carboxylethyl)-l-norvaline Dehydrogenase, domain 2"/>
    <property type="match status" value="1"/>
</dbReference>
<dbReference type="Pfam" id="PF01232">
    <property type="entry name" value="Mannitol_dh"/>
    <property type="match status" value="1"/>
</dbReference>
<name>A0AA97DBQ1_9FIRM</name>
<dbReference type="Gene3D" id="3.40.50.720">
    <property type="entry name" value="NAD(P)-binding Rossmann-like Domain"/>
    <property type="match status" value="1"/>
</dbReference>
<keyword evidence="7" id="KW-1185">Reference proteome</keyword>